<dbReference type="PROSITE" id="PS51143">
    <property type="entry name" value="MT_A70"/>
    <property type="match status" value="1"/>
</dbReference>
<dbReference type="InterPro" id="IPR007757">
    <property type="entry name" value="MT-A70-like"/>
</dbReference>
<dbReference type="PROSITE" id="PS00092">
    <property type="entry name" value="N6_MTASE"/>
    <property type="match status" value="1"/>
</dbReference>
<dbReference type="AlphaFoldDB" id="A0A814SKZ2"/>
<organism evidence="2 3">
    <name type="scientific">Adineta steineri</name>
    <dbReference type="NCBI Taxonomy" id="433720"/>
    <lineage>
        <taxon>Eukaryota</taxon>
        <taxon>Metazoa</taxon>
        <taxon>Spiralia</taxon>
        <taxon>Gnathifera</taxon>
        <taxon>Rotifera</taxon>
        <taxon>Eurotatoria</taxon>
        <taxon>Bdelloidea</taxon>
        <taxon>Adinetida</taxon>
        <taxon>Adinetidae</taxon>
        <taxon>Adineta</taxon>
    </lineage>
</organism>
<dbReference type="EMBL" id="CAJNOE010000319">
    <property type="protein sequence ID" value="CAF1146205.1"/>
    <property type="molecule type" value="Genomic_DNA"/>
</dbReference>
<evidence type="ECO:0008006" key="4">
    <source>
        <dbReference type="Google" id="ProtNLM"/>
    </source>
</evidence>
<evidence type="ECO:0000313" key="3">
    <source>
        <dbReference type="Proteomes" id="UP000663860"/>
    </source>
</evidence>
<dbReference type="PANTHER" id="PTHR12829:SF4">
    <property type="entry name" value="N(6)-ADENINE-SPECIFIC METHYLTRANSFERASE METTL4"/>
    <property type="match status" value="1"/>
</dbReference>
<evidence type="ECO:0000313" key="2">
    <source>
        <dbReference type="EMBL" id="CAF1146205.1"/>
    </source>
</evidence>
<dbReference type="GO" id="GO:0005634">
    <property type="term" value="C:nucleus"/>
    <property type="evidence" value="ECO:0007669"/>
    <property type="project" value="TreeGrafter"/>
</dbReference>
<dbReference type="PANTHER" id="PTHR12829">
    <property type="entry name" value="N6-ADENOSINE-METHYLTRANSFERASE"/>
    <property type="match status" value="1"/>
</dbReference>
<comment type="similarity">
    <text evidence="1">Belongs to the MT-A70-like family.</text>
</comment>
<dbReference type="GO" id="GO:0008168">
    <property type="term" value="F:methyltransferase activity"/>
    <property type="evidence" value="ECO:0007669"/>
    <property type="project" value="InterPro"/>
</dbReference>
<comment type="caution">
    <text evidence="2">The sequence shown here is derived from an EMBL/GenBank/DDBJ whole genome shotgun (WGS) entry which is preliminary data.</text>
</comment>
<accession>A0A814SKZ2</accession>
<gene>
    <name evidence="2" type="ORF">IZO911_LOCUS25513</name>
</gene>
<sequence length="345" mass="39766">MKRTHDEAFEESQNDLVLKLNQAVDFCKNKLLSNNEISLIQSEHTFNDVPFAEIATQQSDNIRPIQQILLTDYFLRASKLGIQTNILYTHDKIHPSLIDTAIGGQILLPENCRFLWSDMKNARLLVSEGTKYSFIVLDPPWANKSVRRKHPYNWSDFTDIKNLPVENLIERTKSSLICCWSTNCDKVEEFIKNELFTKWNCQYLTTWYWLKVTRSGEPVLDLTSLDKKSYETLILGYTGNDDDRFSSLKNTTKIICNEIPLEHQQEYSLLTTSSVHDMPDKSSSETDYLNLHIKPIAIPINSHSSLSSDTAHESSPIRVTMRETSRGRHHICVSQTLLRTHNSDI</sequence>
<protein>
    <recommendedName>
        <fullName evidence="4">Methyltransferase-like protein 4</fullName>
    </recommendedName>
</protein>
<name>A0A814SKZ2_9BILA</name>
<dbReference type="GO" id="GO:0003676">
    <property type="term" value="F:nucleic acid binding"/>
    <property type="evidence" value="ECO:0007669"/>
    <property type="project" value="InterPro"/>
</dbReference>
<dbReference type="Pfam" id="PF05063">
    <property type="entry name" value="MT-A70"/>
    <property type="match status" value="1"/>
</dbReference>
<evidence type="ECO:0000256" key="1">
    <source>
        <dbReference type="PROSITE-ProRule" id="PRU00489"/>
    </source>
</evidence>
<dbReference type="InterPro" id="IPR002052">
    <property type="entry name" value="DNA_methylase_N6_adenine_CS"/>
</dbReference>
<proteinExistence type="inferred from homology"/>
<dbReference type="Proteomes" id="UP000663860">
    <property type="component" value="Unassembled WGS sequence"/>
</dbReference>
<dbReference type="GO" id="GO:0032259">
    <property type="term" value="P:methylation"/>
    <property type="evidence" value="ECO:0007669"/>
    <property type="project" value="InterPro"/>
</dbReference>
<reference evidence="2" key="1">
    <citation type="submission" date="2021-02" db="EMBL/GenBank/DDBJ databases">
        <authorList>
            <person name="Nowell W R."/>
        </authorList>
    </citation>
    <scope>NUCLEOTIDE SEQUENCE</scope>
</reference>